<dbReference type="InterPro" id="IPR036852">
    <property type="entry name" value="Peptidase_S8/S53_dom_sf"/>
</dbReference>
<keyword evidence="19" id="KW-1185">Reference proteome</keyword>
<feature type="active site" description="Charge relay system" evidence="11 12">
    <location>
        <position position="234"/>
    </location>
</feature>
<evidence type="ECO:0000256" key="11">
    <source>
        <dbReference type="PIRSR" id="PIRSR615500-1"/>
    </source>
</evidence>
<sequence>MAIKSIISATYFLLFLHLLLTWASCTKRNQVYVVELFGGHTSTGDHKTLHEVENRHHSFLLSVKDTEEAARASLIYSYKHTINGFAALLTPKEANKLSEMEGVVFVHKNQPRIYSLHTTRSWNFVGLYGSLNPWEEVFNHTNGDLLTRATYGKDIIVGMIDSGVWPDSKSFSDEGMDPVPTKWKGVCQNGTAFDSSQCNRKIIGARYYLHGYEGEYGPLNEKEDYKSARDKDGHGSHTASIVAGRAVGNASAIGGFAKGTAQGGAPLARLAIYKACWPIKGQSKHEGNVCTNIDILKAIDDAIGDGVDVISISIGYSAPISYEDDVIARGALHAVRNNIVVVCSAGNSGPSPHTLSNPAPWIITVGANTVDRSFLATVKLSNGTNIQGRSITPLHMENCFYPLVLATDVEHPGLPSTNSGYCLDNTLQPNKVRGKIVLCLRGQGERIKKGLEVKRAGGVGFILGNNKMNGNDVPSDPHFIPATGVSYENALKLIHYVHSTPNPMAQLLPGTTVLNTKPAPSMASFSSRGPNIVDPNILKPDITAPGVDILAAWTAEDGPTRMTMTFHDNRVVKYNIFSGTSMSCPHVAGAAVLLKAVHPTWSTAAIRSALITTAMTTDNTGNPLTDETGNPATPFAMGSGHFHPKRAADPGLVYDASYMDYLLYTCSLGVTQNFNITYDCPKSFPEPFELNYPSIQIHRLNYTKTVKRTVTNVGWSRSVYKFSAVSPKEYSIIATPNILKFNHVGQKMNFVITVTANLGQILTKHGPDKYYFGWYTWTHERHVVRSPVAVSIP</sequence>
<dbReference type="Proteomes" id="UP001603857">
    <property type="component" value="Unassembled WGS sequence"/>
</dbReference>
<evidence type="ECO:0000256" key="12">
    <source>
        <dbReference type="PROSITE-ProRule" id="PRU01240"/>
    </source>
</evidence>
<feature type="active site" description="Charge relay system" evidence="11 12">
    <location>
        <position position="161"/>
    </location>
</feature>
<dbReference type="Gene3D" id="3.40.50.200">
    <property type="entry name" value="Peptidase S8/S53 domain"/>
    <property type="match status" value="1"/>
</dbReference>
<dbReference type="InterPro" id="IPR000209">
    <property type="entry name" value="Peptidase_S8/S53_dom"/>
</dbReference>
<evidence type="ECO:0000256" key="8">
    <source>
        <dbReference type="ARBA" id="ARBA00022801"/>
    </source>
</evidence>
<dbReference type="SUPFAM" id="SSF52743">
    <property type="entry name" value="Subtilisin-like"/>
    <property type="match status" value="1"/>
</dbReference>
<dbReference type="PRINTS" id="PR00723">
    <property type="entry name" value="SUBTILISIN"/>
</dbReference>
<feature type="domain" description="Inhibitor I9" evidence="16">
    <location>
        <begin position="32"/>
        <end position="112"/>
    </location>
</feature>
<comment type="similarity">
    <text evidence="3 12">Belongs to the peptidase S8 family.</text>
</comment>
<feature type="signal peptide" evidence="13">
    <location>
        <begin position="1"/>
        <end position="25"/>
    </location>
</feature>
<keyword evidence="4" id="KW-0052">Apoplast</keyword>
<dbReference type="PROSITE" id="PS00138">
    <property type="entry name" value="SUBTILASE_SER"/>
    <property type="match status" value="1"/>
</dbReference>
<dbReference type="InterPro" id="IPR037045">
    <property type="entry name" value="S8pro/Inhibitor_I9_sf"/>
</dbReference>
<dbReference type="GO" id="GO:0009609">
    <property type="term" value="P:response to symbiotic bacterium"/>
    <property type="evidence" value="ECO:0007669"/>
    <property type="project" value="UniProtKB-ARBA"/>
</dbReference>
<dbReference type="PROSITE" id="PS51892">
    <property type="entry name" value="SUBTILASE"/>
    <property type="match status" value="1"/>
</dbReference>
<dbReference type="GO" id="GO:0006508">
    <property type="term" value="P:proteolysis"/>
    <property type="evidence" value="ECO:0007669"/>
    <property type="project" value="UniProtKB-KW"/>
</dbReference>
<evidence type="ECO:0000256" key="7">
    <source>
        <dbReference type="ARBA" id="ARBA00022729"/>
    </source>
</evidence>
<accession>A0ABD1MZ23</accession>
<feature type="active site" description="Charge relay system" evidence="11 12">
    <location>
        <position position="581"/>
    </location>
</feature>
<organism evidence="18 19">
    <name type="scientific">Flemingia macrophylla</name>
    <dbReference type="NCBI Taxonomy" id="520843"/>
    <lineage>
        <taxon>Eukaryota</taxon>
        <taxon>Viridiplantae</taxon>
        <taxon>Streptophyta</taxon>
        <taxon>Embryophyta</taxon>
        <taxon>Tracheophyta</taxon>
        <taxon>Spermatophyta</taxon>
        <taxon>Magnoliopsida</taxon>
        <taxon>eudicotyledons</taxon>
        <taxon>Gunneridae</taxon>
        <taxon>Pentapetalae</taxon>
        <taxon>rosids</taxon>
        <taxon>fabids</taxon>
        <taxon>Fabales</taxon>
        <taxon>Fabaceae</taxon>
        <taxon>Papilionoideae</taxon>
        <taxon>50 kb inversion clade</taxon>
        <taxon>NPAAA clade</taxon>
        <taxon>indigoferoid/millettioid clade</taxon>
        <taxon>Phaseoleae</taxon>
        <taxon>Flemingia</taxon>
    </lineage>
</organism>
<dbReference type="FunFam" id="3.40.50.200:FF:000006">
    <property type="entry name" value="Subtilisin-like protease SBT1.5"/>
    <property type="match status" value="1"/>
</dbReference>
<keyword evidence="7 13" id="KW-0732">Signal</keyword>
<dbReference type="GO" id="GO:0004252">
    <property type="term" value="F:serine-type endopeptidase activity"/>
    <property type="evidence" value="ECO:0007669"/>
    <property type="project" value="UniProtKB-UniRule"/>
</dbReference>
<keyword evidence="8 12" id="KW-0378">Hydrolase</keyword>
<evidence type="ECO:0000259" key="15">
    <source>
        <dbReference type="Pfam" id="PF02225"/>
    </source>
</evidence>
<dbReference type="PROSITE" id="PS51257">
    <property type="entry name" value="PROKAR_LIPOPROTEIN"/>
    <property type="match status" value="1"/>
</dbReference>
<keyword evidence="9 12" id="KW-0720">Serine protease</keyword>
<comment type="subcellular location">
    <subcellularLocation>
        <location evidence="2">Secreted</location>
        <location evidence="2">Extracellular space</location>
        <location evidence="2">Apoplast</location>
    </subcellularLocation>
</comment>
<comment type="function">
    <text evidence="1">Required for arbuscular mycorrhiza (AM) development during AM symbiosis with AM fungi (e.g. Glomeromycota intraradices).</text>
</comment>
<feature type="chain" id="PRO_5044872860" description="Subtilisin-like protease SBT5.6" evidence="13">
    <location>
        <begin position="26"/>
        <end position="793"/>
    </location>
</feature>
<feature type="domain" description="PA" evidence="15">
    <location>
        <begin position="401"/>
        <end position="493"/>
    </location>
</feature>
<keyword evidence="10" id="KW-0325">Glycoprotein</keyword>
<dbReference type="CDD" id="cd04852">
    <property type="entry name" value="Peptidases_S8_3"/>
    <property type="match status" value="1"/>
</dbReference>
<evidence type="ECO:0000256" key="4">
    <source>
        <dbReference type="ARBA" id="ARBA00022523"/>
    </source>
</evidence>
<dbReference type="InterPro" id="IPR041469">
    <property type="entry name" value="Subtilisin-like_FN3"/>
</dbReference>
<evidence type="ECO:0000256" key="10">
    <source>
        <dbReference type="ARBA" id="ARBA00023180"/>
    </source>
</evidence>
<dbReference type="GO" id="GO:0009610">
    <property type="term" value="P:response to symbiotic fungus"/>
    <property type="evidence" value="ECO:0007669"/>
    <property type="project" value="UniProtKB-ARBA"/>
</dbReference>
<feature type="domain" description="Subtilisin-like protease fibronectin type-III" evidence="17">
    <location>
        <begin position="689"/>
        <end position="790"/>
    </location>
</feature>
<dbReference type="Pfam" id="PF17766">
    <property type="entry name" value="fn3_6"/>
    <property type="match status" value="1"/>
</dbReference>
<evidence type="ECO:0000256" key="6">
    <source>
        <dbReference type="ARBA" id="ARBA00022670"/>
    </source>
</evidence>
<evidence type="ECO:0000256" key="9">
    <source>
        <dbReference type="ARBA" id="ARBA00022825"/>
    </source>
</evidence>
<gene>
    <name evidence="18" type="ORF">Fmac_009004</name>
</gene>
<dbReference type="InterPro" id="IPR046450">
    <property type="entry name" value="PA_dom_sf"/>
</dbReference>
<evidence type="ECO:0000259" key="16">
    <source>
        <dbReference type="Pfam" id="PF05922"/>
    </source>
</evidence>
<dbReference type="InterPro" id="IPR034197">
    <property type="entry name" value="Peptidases_S8_3"/>
</dbReference>
<keyword evidence="6 12" id="KW-0645">Protease</keyword>
<reference evidence="18 19" key="1">
    <citation type="submission" date="2024-08" db="EMBL/GenBank/DDBJ databases">
        <title>Insights into the chromosomal genome structure of Flemingia macrophylla.</title>
        <authorList>
            <person name="Ding Y."/>
            <person name="Zhao Y."/>
            <person name="Bi W."/>
            <person name="Wu M."/>
            <person name="Zhao G."/>
            <person name="Gong Y."/>
            <person name="Li W."/>
            <person name="Zhang P."/>
        </authorList>
    </citation>
    <scope>NUCLEOTIDE SEQUENCE [LARGE SCALE GENOMIC DNA]</scope>
    <source>
        <strain evidence="18">DYQJB</strain>
        <tissue evidence="18">Leaf</tissue>
    </source>
</reference>
<proteinExistence type="inferred from homology"/>
<evidence type="ECO:0000313" key="19">
    <source>
        <dbReference type="Proteomes" id="UP001603857"/>
    </source>
</evidence>
<name>A0ABD1MZ23_9FABA</name>
<evidence type="ECO:0000256" key="13">
    <source>
        <dbReference type="SAM" id="SignalP"/>
    </source>
</evidence>
<comment type="caution">
    <text evidence="18">The sequence shown here is derived from an EMBL/GenBank/DDBJ whole genome shotgun (WGS) entry which is preliminary data.</text>
</comment>
<dbReference type="SUPFAM" id="SSF52025">
    <property type="entry name" value="PA domain"/>
    <property type="match status" value="1"/>
</dbReference>
<dbReference type="PANTHER" id="PTHR10795">
    <property type="entry name" value="PROPROTEIN CONVERTASE SUBTILISIN/KEXIN"/>
    <property type="match status" value="1"/>
</dbReference>
<dbReference type="Pfam" id="PF02225">
    <property type="entry name" value="PA"/>
    <property type="match status" value="1"/>
</dbReference>
<dbReference type="EMBL" id="JBGMDY010000003">
    <property type="protein sequence ID" value="KAL2341064.1"/>
    <property type="molecule type" value="Genomic_DNA"/>
</dbReference>
<dbReference type="CDD" id="cd02120">
    <property type="entry name" value="PA_subtilisin_like"/>
    <property type="match status" value="1"/>
</dbReference>
<dbReference type="InterPro" id="IPR023828">
    <property type="entry name" value="Peptidase_S8_Ser-AS"/>
</dbReference>
<evidence type="ECO:0000259" key="17">
    <source>
        <dbReference type="Pfam" id="PF17766"/>
    </source>
</evidence>
<keyword evidence="5" id="KW-0964">Secreted</keyword>
<protein>
    <recommendedName>
        <fullName evidence="20">Subtilisin-like protease SBT5.6</fullName>
    </recommendedName>
</protein>
<dbReference type="GO" id="GO:0048046">
    <property type="term" value="C:apoplast"/>
    <property type="evidence" value="ECO:0007669"/>
    <property type="project" value="UniProtKB-SubCell"/>
</dbReference>
<evidence type="ECO:0000256" key="2">
    <source>
        <dbReference type="ARBA" id="ARBA00004271"/>
    </source>
</evidence>
<dbReference type="InterPro" id="IPR015500">
    <property type="entry name" value="Peptidase_S8_subtilisin-rel"/>
</dbReference>
<dbReference type="InterPro" id="IPR045051">
    <property type="entry name" value="SBT"/>
</dbReference>
<dbReference type="FunFam" id="3.50.30.30:FF:000005">
    <property type="entry name" value="subtilisin-like protease SBT1.5"/>
    <property type="match status" value="1"/>
</dbReference>
<feature type="domain" description="Peptidase S8/S53" evidence="14">
    <location>
        <begin position="152"/>
        <end position="638"/>
    </location>
</feature>
<dbReference type="Gene3D" id="3.50.30.30">
    <property type="match status" value="1"/>
</dbReference>
<dbReference type="Gene3D" id="3.30.70.80">
    <property type="entry name" value="Peptidase S8 propeptide/proteinase inhibitor I9"/>
    <property type="match status" value="1"/>
</dbReference>
<evidence type="ECO:0000256" key="1">
    <source>
        <dbReference type="ARBA" id="ARBA00002076"/>
    </source>
</evidence>
<evidence type="ECO:0008006" key="20">
    <source>
        <dbReference type="Google" id="ProtNLM"/>
    </source>
</evidence>
<evidence type="ECO:0000313" key="18">
    <source>
        <dbReference type="EMBL" id="KAL2341064.1"/>
    </source>
</evidence>
<evidence type="ECO:0000256" key="5">
    <source>
        <dbReference type="ARBA" id="ARBA00022525"/>
    </source>
</evidence>
<dbReference type="InterPro" id="IPR010259">
    <property type="entry name" value="S8pro/Inhibitor_I9"/>
</dbReference>
<dbReference type="Pfam" id="PF00082">
    <property type="entry name" value="Peptidase_S8"/>
    <property type="match status" value="1"/>
</dbReference>
<evidence type="ECO:0000259" key="14">
    <source>
        <dbReference type="Pfam" id="PF00082"/>
    </source>
</evidence>
<evidence type="ECO:0000256" key="3">
    <source>
        <dbReference type="ARBA" id="ARBA00011073"/>
    </source>
</evidence>
<dbReference type="InterPro" id="IPR003137">
    <property type="entry name" value="PA_domain"/>
</dbReference>
<dbReference type="AlphaFoldDB" id="A0ABD1MZ23"/>
<dbReference type="Pfam" id="PF05922">
    <property type="entry name" value="Inhibitor_I9"/>
    <property type="match status" value="1"/>
</dbReference>
<dbReference type="Gene3D" id="2.60.40.2310">
    <property type="match status" value="1"/>
</dbReference>